<keyword evidence="5" id="KW-0378">Hydrolase</keyword>
<dbReference type="GO" id="GO:0004519">
    <property type="term" value="F:endonuclease activity"/>
    <property type="evidence" value="ECO:0007669"/>
    <property type="project" value="UniProtKB-KW"/>
</dbReference>
<dbReference type="AlphaFoldDB" id="A0A9E7DJ04"/>
<evidence type="ECO:0000313" key="6">
    <source>
        <dbReference type="Proteomes" id="UP000831151"/>
    </source>
</evidence>
<dbReference type="Gene3D" id="3.90.220.20">
    <property type="entry name" value="DNA methylase specificity domains"/>
    <property type="match status" value="2"/>
</dbReference>
<dbReference type="InterPro" id="IPR000055">
    <property type="entry name" value="Restrct_endonuc_typeI_TRD"/>
</dbReference>
<protein>
    <submittedName>
        <fullName evidence="5">Restriction endonuclease subunit S</fullName>
    </submittedName>
</protein>
<dbReference type="REBASE" id="620333">
    <property type="entry name" value="S.Fma61C2ORF6605P"/>
</dbReference>
<dbReference type="SUPFAM" id="SSF116734">
    <property type="entry name" value="DNA methylase specificity domain"/>
    <property type="match status" value="2"/>
</dbReference>
<dbReference type="KEGG" id="fms:M1R53_06600"/>
<organism evidence="5 6">
    <name type="scientific">Fenollaria massiliensis</name>
    <dbReference type="NCBI Taxonomy" id="938288"/>
    <lineage>
        <taxon>Bacteria</taxon>
        <taxon>Bacillati</taxon>
        <taxon>Bacillota</taxon>
        <taxon>Clostridia</taxon>
        <taxon>Eubacteriales</taxon>
        <taxon>Fenollaria</taxon>
    </lineage>
</organism>
<accession>A0A9E7DJ04</accession>
<keyword evidence="6" id="KW-1185">Reference proteome</keyword>
<proteinExistence type="inferred from homology"/>
<sequence length="356" mass="41148">MKINVNNWKLIQLKELFIIRPTKSYKNMSKEELDDGGQTPFVVNSAVNNGIGGYSSLDPTEDGGIITFSDTTNGDTFFYQRNNFIGFSHVQGMYPTTREWNEHELIFLVSLLNFHNRGRYNYGRKMTRENILNTSLLMPVTVNGEIDFNYMSNFIKRLRYKEIITKNKKQENINSVENWKEFYLHKLFKISMGNGIDAIATTNDNPKYNYVSRDSSGNGVVGFVDEVEGQKPFPAGAMSLALGGSFLGSCFIQKEPFYTAQNVGILQEKEPLSIHTKLFISTLIRNECKIKYQAFGRELNSHFRKDFTIKLPVLMNDNDYVFDKNKKYSNEGYIPDWKYMENYMKSLPYGDRIDED</sequence>
<evidence type="ECO:0000256" key="1">
    <source>
        <dbReference type="ARBA" id="ARBA00010923"/>
    </source>
</evidence>
<dbReference type="GO" id="GO:0003677">
    <property type="term" value="F:DNA binding"/>
    <property type="evidence" value="ECO:0007669"/>
    <property type="project" value="UniProtKB-KW"/>
</dbReference>
<dbReference type="Proteomes" id="UP000831151">
    <property type="component" value="Chromosome"/>
</dbReference>
<dbReference type="Pfam" id="PF01420">
    <property type="entry name" value="Methylase_S"/>
    <property type="match status" value="2"/>
</dbReference>
<keyword evidence="2" id="KW-0680">Restriction system</keyword>
<evidence type="ECO:0000313" key="5">
    <source>
        <dbReference type="EMBL" id="UQK58904.1"/>
    </source>
</evidence>
<feature type="domain" description="Type I restriction modification DNA specificity" evidence="4">
    <location>
        <begin position="7"/>
        <end position="158"/>
    </location>
</feature>
<keyword evidence="5" id="KW-0540">Nuclease</keyword>
<dbReference type="EMBL" id="CP096649">
    <property type="protein sequence ID" value="UQK58904.1"/>
    <property type="molecule type" value="Genomic_DNA"/>
</dbReference>
<comment type="similarity">
    <text evidence="1">Belongs to the type-I restriction system S methylase family.</text>
</comment>
<gene>
    <name evidence="5" type="ORF">M1R53_06600</name>
</gene>
<dbReference type="RefSeq" id="WP_249242448.1">
    <property type="nucleotide sequence ID" value="NZ_CP096649.1"/>
</dbReference>
<keyword evidence="5" id="KW-0255">Endonuclease</keyword>
<dbReference type="GO" id="GO:0009307">
    <property type="term" value="P:DNA restriction-modification system"/>
    <property type="evidence" value="ECO:0007669"/>
    <property type="project" value="UniProtKB-KW"/>
</dbReference>
<reference evidence="5" key="1">
    <citation type="submission" date="2022-04" db="EMBL/GenBank/DDBJ databases">
        <title>Complete genome sequences of Ezakiella coagulans and Fenollaria massiliensis.</title>
        <authorList>
            <person name="France M.T."/>
            <person name="Clifford J."/>
            <person name="Narina S."/>
            <person name="Rutt L."/>
            <person name="Ravel J."/>
        </authorList>
    </citation>
    <scope>NUCLEOTIDE SEQUENCE</scope>
    <source>
        <strain evidence="5">C0061C2</strain>
    </source>
</reference>
<name>A0A9E7DJ04_9FIRM</name>
<keyword evidence="3" id="KW-0238">DNA-binding</keyword>
<feature type="domain" description="Type I restriction modification DNA specificity" evidence="4">
    <location>
        <begin position="177"/>
        <end position="316"/>
    </location>
</feature>
<evidence type="ECO:0000256" key="3">
    <source>
        <dbReference type="ARBA" id="ARBA00023125"/>
    </source>
</evidence>
<evidence type="ECO:0000256" key="2">
    <source>
        <dbReference type="ARBA" id="ARBA00022747"/>
    </source>
</evidence>
<evidence type="ECO:0000259" key="4">
    <source>
        <dbReference type="Pfam" id="PF01420"/>
    </source>
</evidence>
<dbReference type="InterPro" id="IPR044946">
    <property type="entry name" value="Restrct_endonuc_typeI_TRD_sf"/>
</dbReference>